<proteinExistence type="predicted"/>
<name>A0ABS5CYZ8_9MOLU</name>
<protein>
    <recommendedName>
        <fullName evidence="4">Ribosomal protein L29</fullName>
    </recommendedName>
</protein>
<evidence type="ECO:0000313" key="2">
    <source>
        <dbReference type="EMBL" id="MBP5836203.1"/>
    </source>
</evidence>
<accession>A0ABS5CYZ8</accession>
<evidence type="ECO:0000313" key="3">
    <source>
        <dbReference type="Proteomes" id="UP001195571"/>
    </source>
</evidence>
<evidence type="ECO:0000313" key="1">
    <source>
        <dbReference type="EMBL" id="MBP5835786.1"/>
    </source>
</evidence>
<sequence length="96" mass="11544">MKTTKQKLTEKELLFEINTLSEIVILINQRKKLTQKQETSKQQLNKVECLIEQTTIKEKIKATNIEKLKIQSRIIKKIFKLKNQDFIQKYLKKMEH</sequence>
<dbReference type="EMBL" id="JACAOD020000015">
    <property type="protein sequence ID" value="MBP5836203.1"/>
    <property type="molecule type" value="Genomic_DNA"/>
</dbReference>
<dbReference type="Proteomes" id="UP001195571">
    <property type="component" value="Unassembled WGS sequence"/>
</dbReference>
<evidence type="ECO:0008006" key="4">
    <source>
        <dbReference type="Google" id="ProtNLM"/>
    </source>
</evidence>
<keyword evidence="3" id="KW-1185">Reference proteome</keyword>
<gene>
    <name evidence="1" type="ORF">CHTY_000875</name>
    <name evidence="2" type="ORF">CHTY_003105</name>
</gene>
<dbReference type="EMBL" id="JACAOD020000002">
    <property type="protein sequence ID" value="MBP5835786.1"/>
    <property type="molecule type" value="Genomic_DNA"/>
</dbReference>
<reference evidence="2 3" key="1">
    <citation type="submission" date="2021-04" db="EMBL/GenBank/DDBJ databases">
        <title>Genomic features of Candidatus Phytoplasma meliae isolate ChTYXIII (1SrXIII-G).</title>
        <authorList>
            <person name="Fernandez F.D."/>
            <person name="Conci L.R."/>
        </authorList>
    </citation>
    <scope>NUCLEOTIDE SEQUENCE [LARGE SCALE GENOMIC DNA]</scope>
    <source>
        <strain evidence="2">ChTYXIII-Mo</strain>
    </source>
</reference>
<comment type="caution">
    <text evidence="2">The sequence shown here is derived from an EMBL/GenBank/DDBJ whole genome shotgun (WGS) entry which is preliminary data.</text>
</comment>
<dbReference type="RefSeq" id="WP_203552052.1">
    <property type="nucleotide sequence ID" value="NZ_JACAOD020000002.1"/>
</dbReference>
<organism evidence="2 3">
    <name type="scientific">Candidatus Phytoplasma meliae</name>
    <dbReference type="NCBI Taxonomy" id="1848402"/>
    <lineage>
        <taxon>Bacteria</taxon>
        <taxon>Bacillati</taxon>
        <taxon>Mycoplasmatota</taxon>
        <taxon>Mollicutes</taxon>
        <taxon>Acholeplasmatales</taxon>
        <taxon>Acholeplasmataceae</taxon>
        <taxon>Candidatus Phytoplasma</taxon>
        <taxon>16SrXIII (Mexican periwinkle virescence group)</taxon>
    </lineage>
</organism>